<evidence type="ECO:0000259" key="12">
    <source>
        <dbReference type="Pfam" id="PF00291"/>
    </source>
</evidence>
<dbReference type="EMBL" id="LFYR01001898">
    <property type="protein sequence ID" value="KMZ58753.1"/>
    <property type="molecule type" value="Genomic_DNA"/>
</dbReference>
<dbReference type="GO" id="GO:0004124">
    <property type="term" value="F:cysteine synthase activity"/>
    <property type="evidence" value="ECO:0000318"/>
    <property type="project" value="GO_Central"/>
</dbReference>
<organism evidence="13 14">
    <name type="scientific">Zostera marina</name>
    <name type="common">Eelgrass</name>
    <dbReference type="NCBI Taxonomy" id="29655"/>
    <lineage>
        <taxon>Eukaryota</taxon>
        <taxon>Viridiplantae</taxon>
        <taxon>Streptophyta</taxon>
        <taxon>Embryophyta</taxon>
        <taxon>Tracheophyta</taxon>
        <taxon>Spermatophyta</taxon>
        <taxon>Magnoliopsida</taxon>
        <taxon>Liliopsida</taxon>
        <taxon>Zosteraceae</taxon>
        <taxon>Zostera</taxon>
    </lineage>
</organism>
<dbReference type="InterPro" id="IPR005859">
    <property type="entry name" value="CysK"/>
</dbReference>
<evidence type="ECO:0000256" key="9">
    <source>
        <dbReference type="ARBA" id="ARBA00047931"/>
    </source>
</evidence>
<evidence type="ECO:0000256" key="7">
    <source>
        <dbReference type="ARBA" id="ARBA00022898"/>
    </source>
</evidence>
<dbReference type="Pfam" id="PF00291">
    <property type="entry name" value="PALP"/>
    <property type="match status" value="1"/>
</dbReference>
<keyword evidence="6" id="KW-0808">Transferase</keyword>
<dbReference type="NCBIfam" id="TIGR01136">
    <property type="entry name" value="cysKM"/>
    <property type="match status" value="1"/>
</dbReference>
<dbReference type="InterPro" id="IPR001926">
    <property type="entry name" value="TrpB-like_PALP"/>
</dbReference>
<feature type="binding site" evidence="10">
    <location>
        <position position="103"/>
    </location>
    <ligand>
        <name>pyridoxal 5'-phosphate</name>
        <dbReference type="ChEBI" id="CHEBI:597326"/>
    </ligand>
</feature>
<proteinExistence type="inferred from homology"/>
<dbReference type="GO" id="GO:0005737">
    <property type="term" value="C:cytoplasm"/>
    <property type="evidence" value="ECO:0000318"/>
    <property type="project" value="GO_Central"/>
</dbReference>
<keyword evidence="5" id="KW-0028">Amino-acid biosynthesis</keyword>
<comment type="cofactor">
    <cofactor evidence="1 10">
        <name>pyridoxal 5'-phosphate</name>
        <dbReference type="ChEBI" id="CHEBI:597326"/>
    </cofactor>
</comment>
<evidence type="ECO:0000313" key="14">
    <source>
        <dbReference type="Proteomes" id="UP000036987"/>
    </source>
</evidence>
<feature type="binding site" evidence="10">
    <location>
        <begin position="207"/>
        <end position="211"/>
    </location>
    <ligand>
        <name>pyridoxal 5'-phosphate</name>
        <dbReference type="ChEBI" id="CHEBI:597326"/>
    </ligand>
</feature>
<keyword evidence="7 10" id="KW-0663">Pyridoxal phosphate</keyword>
<dbReference type="AlphaFoldDB" id="A0A0K9NQ68"/>
<name>A0A0K9NQ68_ZOSMR</name>
<evidence type="ECO:0000256" key="1">
    <source>
        <dbReference type="ARBA" id="ARBA00001933"/>
    </source>
</evidence>
<dbReference type="Proteomes" id="UP000036987">
    <property type="component" value="Unassembled WGS sequence"/>
</dbReference>
<feature type="modified residue" description="N6-(pyridoxal phosphate)lysine" evidence="11">
    <location>
        <position position="72"/>
    </location>
</feature>
<feature type="domain" description="Tryptophan synthase beta chain-like PALP" evidence="12">
    <location>
        <begin position="33"/>
        <end position="321"/>
    </location>
</feature>
<feature type="binding site" evidence="10">
    <location>
        <position position="295"/>
    </location>
    <ligand>
        <name>pyridoxal 5'-phosphate</name>
        <dbReference type="ChEBI" id="CHEBI:597326"/>
    </ligand>
</feature>
<comment type="catalytic activity">
    <reaction evidence="9">
        <text>O-acetyl-L-serine + hydrogen sulfide = L-cysteine + acetate</text>
        <dbReference type="Rhea" id="RHEA:14829"/>
        <dbReference type="ChEBI" id="CHEBI:29919"/>
        <dbReference type="ChEBI" id="CHEBI:30089"/>
        <dbReference type="ChEBI" id="CHEBI:35235"/>
        <dbReference type="ChEBI" id="CHEBI:58340"/>
        <dbReference type="EC" id="2.5.1.47"/>
    </reaction>
</comment>
<accession>A0A0K9NQ68</accession>
<keyword evidence="14" id="KW-1185">Reference proteome</keyword>
<evidence type="ECO:0000256" key="3">
    <source>
        <dbReference type="ARBA" id="ARBA00007103"/>
    </source>
</evidence>
<dbReference type="Gene3D" id="3.40.50.1100">
    <property type="match status" value="2"/>
</dbReference>
<dbReference type="NCBIfam" id="TIGR01139">
    <property type="entry name" value="cysK"/>
    <property type="match status" value="1"/>
</dbReference>
<comment type="pathway">
    <text evidence="2">Amino-acid biosynthesis; L-cysteine biosynthesis; L-cysteine from L-serine: step 2/2.</text>
</comment>
<dbReference type="OrthoDB" id="10259545at2759"/>
<evidence type="ECO:0000256" key="10">
    <source>
        <dbReference type="PIRSR" id="PIRSR605856-50"/>
    </source>
</evidence>
<dbReference type="InterPro" id="IPR050214">
    <property type="entry name" value="Cys_Synth/Cystath_Beta-Synth"/>
</dbReference>
<sequence length="347" mass="37091">MKRMEITGVPKLLNCSQEDDGQTLGVEKIASNITQLVGWTPMVELKHIMERDGLGSRLVGKIDFYQPLSSIKDRTALGMIEDAEQKGFITPGISTLVGCTGGNFGIGVALNAIQKDYKFIAVMLENCSLEKQILLKYLGVDVALIASNLGIEEAFNKMKEIHAETPNSYIMDQFTNFANPDAHFKTTGPEIWKDTAGKIDFLVCGVGSGGTLTGAGRYLKMKNPNVKIIAVEPTESAVLSGGKPGKHAIQGIGAGIIPLVLDVSLIDEVVTVSSEEALNNSRRLASVEGILAGISSGAALAASLKVAKRAENKDKMIVTVFASGGERYSSSQLFAKAREESSKIRVL</sequence>
<gene>
    <name evidence="13" type="ORF">ZOSMA_74G00970</name>
</gene>
<dbReference type="STRING" id="29655.A0A0K9NQ68"/>
<comment type="caution">
    <text evidence="13">The sequence shown here is derived from an EMBL/GenBank/DDBJ whole genome shotgun (WGS) entry which is preliminary data.</text>
</comment>
<dbReference type="PANTHER" id="PTHR10314">
    <property type="entry name" value="CYSTATHIONINE BETA-SYNTHASE"/>
    <property type="match status" value="1"/>
</dbReference>
<evidence type="ECO:0000256" key="6">
    <source>
        <dbReference type="ARBA" id="ARBA00022679"/>
    </source>
</evidence>
<keyword evidence="8" id="KW-0198">Cysteine biosynthesis</keyword>
<dbReference type="FunFam" id="3.40.50.1100:FF:000067">
    <property type="entry name" value="Cysteine synthase"/>
    <property type="match status" value="1"/>
</dbReference>
<dbReference type="CDD" id="cd01561">
    <property type="entry name" value="CBS_like"/>
    <property type="match status" value="1"/>
</dbReference>
<evidence type="ECO:0000313" key="13">
    <source>
        <dbReference type="EMBL" id="KMZ58753.1"/>
    </source>
</evidence>
<comment type="similarity">
    <text evidence="3">Belongs to the cysteine synthase/cystathionine beta-synthase family.</text>
</comment>
<dbReference type="OMA" id="EIELIGW"/>
<dbReference type="GO" id="GO:0006535">
    <property type="term" value="P:cysteine biosynthetic process from serine"/>
    <property type="evidence" value="ECO:0000318"/>
    <property type="project" value="GO_Central"/>
</dbReference>
<dbReference type="EC" id="2.5.1.47" evidence="4"/>
<reference evidence="14" key="1">
    <citation type="journal article" date="2016" name="Nature">
        <title>The genome of the seagrass Zostera marina reveals angiosperm adaptation to the sea.</title>
        <authorList>
            <person name="Olsen J.L."/>
            <person name="Rouze P."/>
            <person name="Verhelst B."/>
            <person name="Lin Y.-C."/>
            <person name="Bayer T."/>
            <person name="Collen J."/>
            <person name="Dattolo E."/>
            <person name="De Paoli E."/>
            <person name="Dittami S."/>
            <person name="Maumus F."/>
            <person name="Michel G."/>
            <person name="Kersting A."/>
            <person name="Lauritano C."/>
            <person name="Lohaus R."/>
            <person name="Toepel M."/>
            <person name="Tonon T."/>
            <person name="Vanneste K."/>
            <person name="Amirebrahimi M."/>
            <person name="Brakel J."/>
            <person name="Bostroem C."/>
            <person name="Chovatia M."/>
            <person name="Grimwood J."/>
            <person name="Jenkins J.W."/>
            <person name="Jueterbock A."/>
            <person name="Mraz A."/>
            <person name="Stam W.T."/>
            <person name="Tice H."/>
            <person name="Bornberg-Bauer E."/>
            <person name="Green P.J."/>
            <person name="Pearson G.A."/>
            <person name="Procaccini G."/>
            <person name="Duarte C.M."/>
            <person name="Schmutz J."/>
            <person name="Reusch T.B.H."/>
            <person name="Van de Peer Y."/>
        </authorList>
    </citation>
    <scope>NUCLEOTIDE SEQUENCE [LARGE SCALE GENOMIC DNA]</scope>
    <source>
        <strain evidence="14">cv. Finnish</strain>
    </source>
</reference>
<protein>
    <recommendedName>
        <fullName evidence="4">cysteine synthase</fullName>
        <ecNumber evidence="4">2.5.1.47</ecNumber>
    </recommendedName>
</protein>
<dbReference type="InterPro" id="IPR005856">
    <property type="entry name" value="Cys_synth"/>
</dbReference>
<evidence type="ECO:0000256" key="8">
    <source>
        <dbReference type="ARBA" id="ARBA00023192"/>
    </source>
</evidence>
<evidence type="ECO:0000256" key="5">
    <source>
        <dbReference type="ARBA" id="ARBA00022605"/>
    </source>
</evidence>
<dbReference type="InterPro" id="IPR036052">
    <property type="entry name" value="TrpB-like_PALP_sf"/>
</dbReference>
<evidence type="ECO:0000256" key="2">
    <source>
        <dbReference type="ARBA" id="ARBA00004962"/>
    </source>
</evidence>
<dbReference type="SUPFAM" id="SSF53686">
    <property type="entry name" value="Tryptophan synthase beta subunit-like PLP-dependent enzymes"/>
    <property type="match status" value="1"/>
</dbReference>
<evidence type="ECO:0000256" key="4">
    <source>
        <dbReference type="ARBA" id="ARBA00012681"/>
    </source>
</evidence>
<evidence type="ECO:0000256" key="11">
    <source>
        <dbReference type="PIRSR" id="PIRSR605856-51"/>
    </source>
</evidence>